<dbReference type="Proteomes" id="UP000624244">
    <property type="component" value="Unassembled WGS sequence"/>
</dbReference>
<feature type="signal peptide" evidence="1">
    <location>
        <begin position="1"/>
        <end position="18"/>
    </location>
</feature>
<keyword evidence="1" id="KW-0732">Signal</keyword>
<name>A0A8H5ZG28_COCSA</name>
<dbReference type="EMBL" id="WNKQ01000010">
    <property type="protein sequence ID" value="KAF5848572.1"/>
    <property type="molecule type" value="Genomic_DNA"/>
</dbReference>
<evidence type="ECO:0000256" key="1">
    <source>
        <dbReference type="SAM" id="SignalP"/>
    </source>
</evidence>
<sequence>MKFTAFAIATLLPLTALSAPTAEAEGALLFAPEVEGELPVLQDIKARSLEKRAITATVTADALKHRQCPRTSCTADGQYSRGTRIRIRCFRGTDTTVVSGNPYWGKLQASGVANNNWVSLYYVTWSGFIPEC</sequence>
<organism evidence="2 3">
    <name type="scientific">Cochliobolus sativus</name>
    <name type="common">Common root rot and spot blotch fungus</name>
    <name type="synonym">Bipolaris sorokiniana</name>
    <dbReference type="NCBI Taxonomy" id="45130"/>
    <lineage>
        <taxon>Eukaryota</taxon>
        <taxon>Fungi</taxon>
        <taxon>Dikarya</taxon>
        <taxon>Ascomycota</taxon>
        <taxon>Pezizomycotina</taxon>
        <taxon>Dothideomycetes</taxon>
        <taxon>Pleosporomycetidae</taxon>
        <taxon>Pleosporales</taxon>
        <taxon>Pleosporineae</taxon>
        <taxon>Pleosporaceae</taxon>
        <taxon>Bipolaris</taxon>
    </lineage>
</organism>
<reference evidence="2" key="1">
    <citation type="submission" date="2019-11" db="EMBL/GenBank/DDBJ databases">
        <title>Bipolaris sorokiniana Genome sequencing.</title>
        <authorList>
            <person name="Wang H."/>
        </authorList>
    </citation>
    <scope>NUCLEOTIDE SEQUENCE</scope>
</reference>
<protein>
    <recommendedName>
        <fullName evidence="4">SH3 domain-containing protein</fullName>
    </recommendedName>
</protein>
<proteinExistence type="predicted"/>
<feature type="chain" id="PRO_5034263449" description="SH3 domain-containing protein" evidence="1">
    <location>
        <begin position="19"/>
        <end position="132"/>
    </location>
</feature>
<comment type="caution">
    <text evidence="2">The sequence shown here is derived from an EMBL/GenBank/DDBJ whole genome shotgun (WGS) entry which is preliminary data.</text>
</comment>
<dbReference type="AlphaFoldDB" id="A0A8H5ZG28"/>
<evidence type="ECO:0008006" key="4">
    <source>
        <dbReference type="Google" id="ProtNLM"/>
    </source>
</evidence>
<evidence type="ECO:0000313" key="3">
    <source>
        <dbReference type="Proteomes" id="UP000624244"/>
    </source>
</evidence>
<gene>
    <name evidence="2" type="ORF">GGP41_009679</name>
</gene>
<evidence type="ECO:0000313" key="2">
    <source>
        <dbReference type="EMBL" id="KAF5848572.1"/>
    </source>
</evidence>
<dbReference type="OMA" id="GVANNNW"/>
<accession>A0A8H5ZG28</accession>